<dbReference type="AlphaFoldDB" id="A0AAW0SJH5"/>
<accession>A0AAW0SJH5</accession>
<keyword evidence="3" id="KW-1185">Reference proteome</keyword>
<feature type="region of interest" description="Disordered" evidence="1">
    <location>
        <begin position="53"/>
        <end position="153"/>
    </location>
</feature>
<proteinExistence type="predicted"/>
<reference evidence="2 3" key="1">
    <citation type="submission" date="2023-03" db="EMBL/GenBank/DDBJ databases">
        <title>High-quality genome of Scylla paramamosain provides insights in environmental adaptation.</title>
        <authorList>
            <person name="Zhang L."/>
        </authorList>
    </citation>
    <scope>NUCLEOTIDE SEQUENCE [LARGE SCALE GENOMIC DNA]</scope>
    <source>
        <strain evidence="2">LZ_2023a</strain>
        <tissue evidence="2">Muscle</tissue>
    </source>
</reference>
<organism evidence="2 3">
    <name type="scientific">Scylla paramamosain</name>
    <name type="common">Mud crab</name>
    <dbReference type="NCBI Taxonomy" id="85552"/>
    <lineage>
        <taxon>Eukaryota</taxon>
        <taxon>Metazoa</taxon>
        <taxon>Ecdysozoa</taxon>
        <taxon>Arthropoda</taxon>
        <taxon>Crustacea</taxon>
        <taxon>Multicrustacea</taxon>
        <taxon>Malacostraca</taxon>
        <taxon>Eumalacostraca</taxon>
        <taxon>Eucarida</taxon>
        <taxon>Decapoda</taxon>
        <taxon>Pleocyemata</taxon>
        <taxon>Brachyura</taxon>
        <taxon>Eubrachyura</taxon>
        <taxon>Portunoidea</taxon>
        <taxon>Portunidae</taxon>
        <taxon>Portuninae</taxon>
        <taxon>Scylla</taxon>
    </lineage>
</organism>
<feature type="compositionally biased region" description="Low complexity" evidence="1">
    <location>
        <begin position="96"/>
        <end position="105"/>
    </location>
</feature>
<evidence type="ECO:0000313" key="3">
    <source>
        <dbReference type="Proteomes" id="UP001487740"/>
    </source>
</evidence>
<evidence type="ECO:0000313" key="2">
    <source>
        <dbReference type="EMBL" id="KAK8375164.1"/>
    </source>
</evidence>
<sequence length="153" mass="16587">MSCGTVSQTGPLHAVSLLRHGVSRNMRSPFSCDKIWVEWHSNYRLETRSLKGPGWKMCQQQQQQQQQQHLSMVKQQEATGHRQGGQAKTPPPPQGPATQTATSAGLFHAHSAVASPRVTAEAQGSPPHSLHSSGRLAAEQTHDGNSSLLLLVN</sequence>
<gene>
    <name evidence="2" type="ORF">O3P69_019919</name>
</gene>
<feature type="compositionally biased region" description="Polar residues" evidence="1">
    <location>
        <begin position="143"/>
        <end position="153"/>
    </location>
</feature>
<dbReference type="Proteomes" id="UP001487740">
    <property type="component" value="Unassembled WGS sequence"/>
</dbReference>
<protein>
    <submittedName>
        <fullName evidence="2">Uncharacterized protein</fullName>
    </submittedName>
</protein>
<name>A0AAW0SJH5_SCYPA</name>
<evidence type="ECO:0000256" key="1">
    <source>
        <dbReference type="SAM" id="MobiDB-lite"/>
    </source>
</evidence>
<dbReference type="EMBL" id="JARAKH010000064">
    <property type="protein sequence ID" value="KAK8375164.1"/>
    <property type="molecule type" value="Genomic_DNA"/>
</dbReference>
<feature type="compositionally biased region" description="Low complexity" evidence="1">
    <location>
        <begin position="59"/>
        <end position="68"/>
    </location>
</feature>
<feature type="compositionally biased region" description="Polar residues" evidence="1">
    <location>
        <begin position="69"/>
        <end position="78"/>
    </location>
</feature>
<comment type="caution">
    <text evidence="2">The sequence shown here is derived from an EMBL/GenBank/DDBJ whole genome shotgun (WGS) entry which is preliminary data.</text>
</comment>